<dbReference type="OrthoDB" id="1704220at2"/>
<dbReference type="SUPFAM" id="SSF56524">
    <property type="entry name" value="Oxidoreductase molybdopterin-binding domain"/>
    <property type="match status" value="1"/>
</dbReference>
<gene>
    <name evidence="2" type="ORF">SAMN05446037_100379</name>
</gene>
<dbReference type="Gene3D" id="3.90.420.10">
    <property type="entry name" value="Oxidoreductase, molybdopterin-binding domain"/>
    <property type="match status" value="1"/>
</dbReference>
<organism evidence="2 3">
    <name type="scientific">Anaerovirgula multivorans</name>
    <dbReference type="NCBI Taxonomy" id="312168"/>
    <lineage>
        <taxon>Bacteria</taxon>
        <taxon>Bacillati</taxon>
        <taxon>Bacillota</taxon>
        <taxon>Clostridia</taxon>
        <taxon>Peptostreptococcales</taxon>
        <taxon>Natronincolaceae</taxon>
        <taxon>Anaerovirgula</taxon>
    </lineage>
</organism>
<name>A0A239B959_9FIRM</name>
<evidence type="ECO:0000259" key="1">
    <source>
        <dbReference type="Pfam" id="PF00174"/>
    </source>
</evidence>
<dbReference type="Proteomes" id="UP000198304">
    <property type="component" value="Unassembled WGS sequence"/>
</dbReference>
<dbReference type="RefSeq" id="WP_089281578.1">
    <property type="nucleotide sequence ID" value="NZ_FZOJ01000003.1"/>
</dbReference>
<dbReference type="EMBL" id="FZOJ01000003">
    <property type="protein sequence ID" value="SNS04071.1"/>
    <property type="molecule type" value="Genomic_DNA"/>
</dbReference>
<evidence type="ECO:0000313" key="2">
    <source>
        <dbReference type="EMBL" id="SNS04071.1"/>
    </source>
</evidence>
<feature type="domain" description="Oxidoreductase molybdopterin-binding" evidence="1">
    <location>
        <begin position="83"/>
        <end position="174"/>
    </location>
</feature>
<dbReference type="InterPro" id="IPR036374">
    <property type="entry name" value="OxRdtase_Mopterin-bd_sf"/>
</dbReference>
<evidence type="ECO:0000313" key="3">
    <source>
        <dbReference type="Proteomes" id="UP000198304"/>
    </source>
</evidence>
<sequence>MLFKSKKQLLIMVFTLIFIFSGCSGSEVPSSDVSQEGSSSLEEYIIMKGLGEEEISISVEEIKGLQAISKEVTSISSTGEENTFQATGALLEDVLKQRSFNQKDLMGLRIVAGDGYSIEVPKEIVGNRDIILAYEMNGAPLDEQSRPLRVVIPDERAMYWVGNLETIEILEKIEKSEIHKLLFIEALGEIADVEDYIYYDSIDKAIKIQDLLKSFGEESTSKTVYIKAVDGLEKNETLPIFQEGYIKVTGADVPAFLSPNMPKGMYVKHILYFSYDTTAWVAYEKAQEKLGTLNLEDREGISVEELLKEIGLHEGEAYIFTAIDGYAVEVDASDLGEGIIYLDEKGRLNTYFKGLPKNTSIKDLLSVEVKK</sequence>
<accession>A0A239B959</accession>
<dbReference type="InterPro" id="IPR000572">
    <property type="entry name" value="OxRdtase_Mopterin-bd_dom"/>
</dbReference>
<reference evidence="2 3" key="1">
    <citation type="submission" date="2017-06" db="EMBL/GenBank/DDBJ databases">
        <authorList>
            <person name="Kim H.J."/>
            <person name="Triplett B.A."/>
        </authorList>
    </citation>
    <scope>NUCLEOTIDE SEQUENCE [LARGE SCALE GENOMIC DNA]</scope>
    <source>
        <strain evidence="2 3">SCA</strain>
    </source>
</reference>
<protein>
    <submittedName>
        <fullName evidence="2">Oxidoreductase molybdopterin binding domain-containing protein</fullName>
    </submittedName>
</protein>
<keyword evidence="3" id="KW-1185">Reference proteome</keyword>
<dbReference type="AlphaFoldDB" id="A0A239B959"/>
<proteinExistence type="predicted"/>
<dbReference type="Pfam" id="PF00174">
    <property type="entry name" value="Oxidored_molyb"/>
    <property type="match status" value="1"/>
</dbReference>
<dbReference type="PROSITE" id="PS51257">
    <property type="entry name" value="PROKAR_LIPOPROTEIN"/>
    <property type="match status" value="1"/>
</dbReference>